<evidence type="ECO:0000256" key="2">
    <source>
        <dbReference type="ARBA" id="ARBA00022448"/>
    </source>
</evidence>
<feature type="region of interest" description="Disordered" evidence="5">
    <location>
        <begin position="620"/>
        <end position="705"/>
    </location>
</feature>
<keyword evidence="8" id="KW-1185">Reference proteome</keyword>
<evidence type="ECO:0000256" key="3">
    <source>
        <dbReference type="ARBA" id="ARBA00022927"/>
    </source>
</evidence>
<accession>A0A0C9VI84</accession>
<evidence type="ECO:0000313" key="7">
    <source>
        <dbReference type="EMBL" id="KIJ41177.1"/>
    </source>
</evidence>
<dbReference type="Proteomes" id="UP000054279">
    <property type="component" value="Unassembled WGS sequence"/>
</dbReference>
<dbReference type="GO" id="GO:0006886">
    <property type="term" value="P:intracellular protein transport"/>
    <property type="evidence" value="ECO:0007669"/>
    <property type="project" value="InterPro"/>
</dbReference>
<evidence type="ECO:0000313" key="8">
    <source>
        <dbReference type="Proteomes" id="UP000054279"/>
    </source>
</evidence>
<name>A0A0C9VI84_SPHS4</name>
<feature type="compositionally biased region" description="Low complexity" evidence="5">
    <location>
        <begin position="674"/>
        <end position="691"/>
    </location>
</feature>
<dbReference type="PANTHER" id="PTHR22780">
    <property type="entry name" value="ADAPTIN, ALPHA/GAMMA/EPSILON"/>
    <property type="match status" value="1"/>
</dbReference>
<dbReference type="InterPro" id="IPR011989">
    <property type="entry name" value="ARM-like"/>
</dbReference>
<reference evidence="7 8" key="1">
    <citation type="submission" date="2014-06" db="EMBL/GenBank/DDBJ databases">
        <title>Evolutionary Origins and Diversification of the Mycorrhizal Mutualists.</title>
        <authorList>
            <consortium name="DOE Joint Genome Institute"/>
            <consortium name="Mycorrhizal Genomics Consortium"/>
            <person name="Kohler A."/>
            <person name="Kuo A."/>
            <person name="Nagy L.G."/>
            <person name="Floudas D."/>
            <person name="Copeland A."/>
            <person name="Barry K.W."/>
            <person name="Cichocki N."/>
            <person name="Veneault-Fourrey C."/>
            <person name="LaButti K."/>
            <person name="Lindquist E.A."/>
            <person name="Lipzen A."/>
            <person name="Lundell T."/>
            <person name="Morin E."/>
            <person name="Murat C."/>
            <person name="Riley R."/>
            <person name="Ohm R."/>
            <person name="Sun H."/>
            <person name="Tunlid A."/>
            <person name="Henrissat B."/>
            <person name="Grigoriev I.V."/>
            <person name="Hibbett D.S."/>
            <person name="Martin F."/>
        </authorList>
    </citation>
    <scope>NUCLEOTIDE SEQUENCE [LARGE SCALE GENOMIC DNA]</scope>
    <source>
        <strain evidence="7 8">SS14</strain>
    </source>
</reference>
<evidence type="ECO:0000259" key="6">
    <source>
        <dbReference type="Pfam" id="PF01602"/>
    </source>
</evidence>
<dbReference type="InterPro" id="IPR002553">
    <property type="entry name" value="Clathrin/coatomer_adapt-like_N"/>
</dbReference>
<dbReference type="Pfam" id="PF01602">
    <property type="entry name" value="Adaptin_N"/>
    <property type="match status" value="1"/>
</dbReference>
<dbReference type="Gene3D" id="1.25.10.10">
    <property type="entry name" value="Leucine-rich Repeat Variant"/>
    <property type="match status" value="1"/>
</dbReference>
<dbReference type="EMBL" id="KN837138">
    <property type="protein sequence ID" value="KIJ41177.1"/>
    <property type="molecule type" value="Genomic_DNA"/>
</dbReference>
<evidence type="ECO:0000256" key="4">
    <source>
        <dbReference type="ARBA" id="ARBA00023136"/>
    </source>
</evidence>
<feature type="domain" description="Clathrin/coatomer adaptor adaptin-like N-terminal" evidence="6">
    <location>
        <begin position="79"/>
        <end position="391"/>
    </location>
</feature>
<keyword evidence="4" id="KW-0472">Membrane</keyword>
<evidence type="ECO:0000256" key="1">
    <source>
        <dbReference type="ARBA" id="ARBA00004308"/>
    </source>
</evidence>
<feature type="compositionally biased region" description="Polar residues" evidence="5">
    <location>
        <begin position="743"/>
        <end position="763"/>
    </location>
</feature>
<keyword evidence="3" id="KW-0653">Protein transport</keyword>
<evidence type="ECO:0000256" key="5">
    <source>
        <dbReference type="SAM" id="MobiDB-lite"/>
    </source>
</evidence>
<proteinExistence type="predicted"/>
<feature type="region of interest" description="Disordered" evidence="5">
    <location>
        <begin position="742"/>
        <end position="763"/>
    </location>
</feature>
<dbReference type="OrthoDB" id="29308at2759"/>
<dbReference type="HOGENOM" id="CLU_016899_0_0_1"/>
<feature type="compositionally biased region" description="Polar residues" evidence="5">
    <location>
        <begin position="625"/>
        <end position="649"/>
    </location>
</feature>
<dbReference type="GO" id="GO:0016192">
    <property type="term" value="P:vesicle-mediated transport"/>
    <property type="evidence" value="ECO:0007669"/>
    <property type="project" value="InterPro"/>
</dbReference>
<dbReference type="GO" id="GO:0012505">
    <property type="term" value="C:endomembrane system"/>
    <property type="evidence" value="ECO:0007669"/>
    <property type="project" value="UniProtKB-SubCell"/>
</dbReference>
<dbReference type="InterPro" id="IPR016024">
    <property type="entry name" value="ARM-type_fold"/>
</dbReference>
<dbReference type="InterPro" id="IPR050840">
    <property type="entry name" value="Adaptor_Complx_Large_Subunit"/>
</dbReference>
<feature type="compositionally biased region" description="Polar residues" evidence="5">
    <location>
        <begin position="693"/>
        <end position="705"/>
    </location>
</feature>
<sequence>MDVPFLSSSAVNREHYHLVQSVEAALTPQQIDAILAHKVHVIRNRFARRVPSNADCFASLIILLYCFTTSSGNITRASLEFALPHAVTLAESGSSLKEKRIGYLFCTEMMKETDELQLMLVNTIRKDISNSDPKRICLALDILIANCPADAMPAITHHLFDLVAHTSPNVKRKTMMLIRTAGKRDPELLMNVRDKVLLRLNDHNANVVSAALLLLEEVTRADIIEPRRAMEMLTAGRFNPQSLRERNLRQLFVQVVGSLASQLSTADYENDRIRGVIDTIFNLLAKVVVTEHALILECFKTISRFPTNILHPYFISDTSHPLAIIRKLLGSRKPNTQYLCLECLLHLDPVLWAGVESDLSMAFDELEVNTIMTYLDSPDKTIRVKTLQVLSRVERTILLMHMTQLLSSPPNANEVELAQRALEVAAVYEQDGRAYASRLSEICGRLSSHEKASGKEKAGFSGARLVAESVVEQILLHLGRVNDAYCGEFVDGVIAIPPAEAGPTFSLVITAAVCEHGGLSSVSQEALLDNLAKRLKTNPPAIQEALLLSMLRTLARHGSSVAEVTTQVKELHQVSRSHIQRRCIQYLTFSSDLHPLHDIVRRARSSTLPDFLVALETPAGEIESSRGSEATVSPTGRVNIQRRLSTTSPPGKLRYEAYEAPKIGPKLMRRRNSNRSIDSSSSLGSHSTKSVRGSASSPRDINNPQDVWASHVKEDEEEPLSRTLTAGDLAMAAHDPQFMKVVSNPTSMPEASRSSDPIQGLIS</sequence>
<keyword evidence="2" id="KW-0813">Transport</keyword>
<organism evidence="7 8">
    <name type="scientific">Sphaerobolus stellatus (strain SS14)</name>
    <dbReference type="NCBI Taxonomy" id="990650"/>
    <lineage>
        <taxon>Eukaryota</taxon>
        <taxon>Fungi</taxon>
        <taxon>Dikarya</taxon>
        <taxon>Basidiomycota</taxon>
        <taxon>Agaricomycotina</taxon>
        <taxon>Agaricomycetes</taxon>
        <taxon>Phallomycetidae</taxon>
        <taxon>Geastrales</taxon>
        <taxon>Sphaerobolaceae</taxon>
        <taxon>Sphaerobolus</taxon>
    </lineage>
</organism>
<dbReference type="AlphaFoldDB" id="A0A0C9VI84"/>
<protein>
    <recommendedName>
        <fullName evidence="6">Clathrin/coatomer adaptor adaptin-like N-terminal domain-containing protein</fullName>
    </recommendedName>
</protein>
<dbReference type="SUPFAM" id="SSF48371">
    <property type="entry name" value="ARM repeat"/>
    <property type="match status" value="1"/>
</dbReference>
<comment type="subcellular location">
    <subcellularLocation>
        <location evidence="1">Endomembrane system</location>
    </subcellularLocation>
</comment>
<gene>
    <name evidence="7" type="ORF">M422DRAFT_780350</name>
</gene>
<dbReference type="GO" id="GO:0030117">
    <property type="term" value="C:membrane coat"/>
    <property type="evidence" value="ECO:0007669"/>
    <property type="project" value="InterPro"/>
</dbReference>